<feature type="domain" description="O-antigen ligase-related" evidence="6">
    <location>
        <begin position="187"/>
        <end position="314"/>
    </location>
</feature>
<dbReference type="GO" id="GO:0016874">
    <property type="term" value="F:ligase activity"/>
    <property type="evidence" value="ECO:0007669"/>
    <property type="project" value="UniProtKB-KW"/>
</dbReference>
<feature type="transmembrane region" description="Helical" evidence="5">
    <location>
        <begin position="21"/>
        <end position="49"/>
    </location>
</feature>
<feature type="transmembrane region" description="Helical" evidence="5">
    <location>
        <begin position="86"/>
        <end position="103"/>
    </location>
</feature>
<comment type="subcellular location">
    <subcellularLocation>
        <location evidence="1">Membrane</location>
        <topology evidence="1">Multi-pass membrane protein</topology>
    </subcellularLocation>
</comment>
<keyword evidence="8" id="KW-1185">Reference proteome</keyword>
<dbReference type="InterPro" id="IPR051533">
    <property type="entry name" value="WaaL-like"/>
</dbReference>
<dbReference type="EMBL" id="JACRSO010000002">
    <property type="protein sequence ID" value="MBC8528920.1"/>
    <property type="molecule type" value="Genomic_DNA"/>
</dbReference>
<evidence type="ECO:0000256" key="4">
    <source>
        <dbReference type="ARBA" id="ARBA00023136"/>
    </source>
</evidence>
<feature type="transmembrane region" description="Helical" evidence="5">
    <location>
        <begin position="359"/>
        <end position="376"/>
    </location>
</feature>
<proteinExistence type="predicted"/>
<dbReference type="RefSeq" id="WP_249284855.1">
    <property type="nucleotide sequence ID" value="NZ_JACRSO010000002.1"/>
</dbReference>
<keyword evidence="7" id="KW-0436">Ligase</keyword>
<name>A0A926HMT1_9FIRM</name>
<feature type="transmembrane region" description="Helical" evidence="5">
    <location>
        <begin position="336"/>
        <end position="353"/>
    </location>
</feature>
<keyword evidence="2 5" id="KW-0812">Transmembrane</keyword>
<dbReference type="Proteomes" id="UP000654279">
    <property type="component" value="Unassembled WGS sequence"/>
</dbReference>
<gene>
    <name evidence="7" type="ORF">H8699_05725</name>
</gene>
<keyword evidence="4 5" id="KW-0472">Membrane</keyword>
<dbReference type="AlphaFoldDB" id="A0A926HMT1"/>
<dbReference type="InterPro" id="IPR007016">
    <property type="entry name" value="O-antigen_ligase-rel_domated"/>
</dbReference>
<feature type="transmembrane region" description="Helical" evidence="5">
    <location>
        <begin position="152"/>
        <end position="171"/>
    </location>
</feature>
<feature type="transmembrane region" description="Helical" evidence="5">
    <location>
        <begin position="221"/>
        <end position="239"/>
    </location>
</feature>
<feature type="transmembrane region" description="Helical" evidence="5">
    <location>
        <begin position="115"/>
        <end position="132"/>
    </location>
</feature>
<evidence type="ECO:0000256" key="3">
    <source>
        <dbReference type="ARBA" id="ARBA00022989"/>
    </source>
</evidence>
<protein>
    <submittedName>
        <fullName evidence="7">O-antigen ligase family protein</fullName>
    </submittedName>
</protein>
<dbReference type="GO" id="GO:0016020">
    <property type="term" value="C:membrane"/>
    <property type="evidence" value="ECO:0007669"/>
    <property type="project" value="UniProtKB-SubCell"/>
</dbReference>
<evidence type="ECO:0000256" key="1">
    <source>
        <dbReference type="ARBA" id="ARBA00004141"/>
    </source>
</evidence>
<dbReference type="PANTHER" id="PTHR37422:SF20">
    <property type="entry name" value="O-ANTIGEN POLYMERASE"/>
    <property type="match status" value="1"/>
</dbReference>
<evidence type="ECO:0000256" key="5">
    <source>
        <dbReference type="SAM" id="Phobius"/>
    </source>
</evidence>
<comment type="caution">
    <text evidence="7">The sequence shown here is derived from an EMBL/GenBank/DDBJ whole genome shotgun (WGS) entry which is preliminary data.</text>
</comment>
<reference evidence="7" key="1">
    <citation type="submission" date="2020-08" db="EMBL/GenBank/DDBJ databases">
        <title>Genome public.</title>
        <authorList>
            <person name="Liu C."/>
            <person name="Sun Q."/>
        </authorList>
    </citation>
    <scope>NUCLEOTIDE SEQUENCE</scope>
    <source>
        <strain evidence="7">NSJ-44</strain>
    </source>
</reference>
<accession>A0A926HMT1</accession>
<dbReference type="PANTHER" id="PTHR37422">
    <property type="entry name" value="TEICHURONIC ACID BIOSYNTHESIS PROTEIN TUAE"/>
    <property type="match status" value="1"/>
</dbReference>
<keyword evidence="3 5" id="KW-1133">Transmembrane helix</keyword>
<evidence type="ECO:0000313" key="8">
    <source>
        <dbReference type="Proteomes" id="UP000654279"/>
    </source>
</evidence>
<sequence length="408" mass="45171">MIHIKVFLNGLKNNVPLDEKILLGLTAAIFCGPVVTIVALVALTLYLIYSQKMASLILDRRSGSIILIAFCVLGMVVPVFCDNIRGFFVGIAVAMIALAALYIRNTVTKPRFEKMIDLACAASIVCAGLALGQQLLFGADVLYRPDAVFTNANYYATIIEFVVILCAYKLLGQNSRRRKLFYAGTIAANLIGLYLCECRTAWTVIFAAVLMMLFVNKRYKALAIQMVVGGCALGVLYLVPQMLPRLTQVGDDFYVRASIWKTALHGISQHPLLGQGGMTYMQVFPQVGGLATAHAHNLLLDILLNYGLVGLGLLVTYFSQFGKKLITQCFGRDRRFFSLILCFAAAVMIHGVLDVTIFWLQTGLMFAIVCGGIGCFEPGREEARLYHYHPIPAPNYTMRRLQPHYRKK</sequence>
<evidence type="ECO:0000259" key="6">
    <source>
        <dbReference type="Pfam" id="PF04932"/>
    </source>
</evidence>
<organism evidence="7 8">
    <name type="scientific">Luoshenia tenuis</name>
    <dbReference type="NCBI Taxonomy" id="2763654"/>
    <lineage>
        <taxon>Bacteria</taxon>
        <taxon>Bacillati</taxon>
        <taxon>Bacillota</taxon>
        <taxon>Clostridia</taxon>
        <taxon>Christensenellales</taxon>
        <taxon>Christensenellaceae</taxon>
        <taxon>Luoshenia</taxon>
    </lineage>
</organism>
<dbReference type="Pfam" id="PF04932">
    <property type="entry name" value="Wzy_C"/>
    <property type="match status" value="1"/>
</dbReference>
<feature type="transmembrane region" description="Helical" evidence="5">
    <location>
        <begin position="61"/>
        <end position="80"/>
    </location>
</feature>
<feature type="transmembrane region" description="Helical" evidence="5">
    <location>
        <begin position="298"/>
        <end position="315"/>
    </location>
</feature>
<evidence type="ECO:0000256" key="2">
    <source>
        <dbReference type="ARBA" id="ARBA00022692"/>
    </source>
</evidence>
<evidence type="ECO:0000313" key="7">
    <source>
        <dbReference type="EMBL" id="MBC8528920.1"/>
    </source>
</evidence>